<keyword evidence="1" id="KW-0472">Membrane</keyword>
<dbReference type="EMBL" id="QKUF01000020">
    <property type="protein sequence ID" value="PZW24857.1"/>
    <property type="molecule type" value="Genomic_DNA"/>
</dbReference>
<evidence type="ECO:0000313" key="2">
    <source>
        <dbReference type="EMBL" id="PZW24857.1"/>
    </source>
</evidence>
<dbReference type="GO" id="GO:0010411">
    <property type="term" value="P:xyloglucan metabolic process"/>
    <property type="evidence" value="ECO:0007669"/>
    <property type="project" value="TreeGrafter"/>
</dbReference>
<sequence>MASTPVQVENDTPKPPKKPERARKQLILLFLAALLVIAGLTAWQMLASYNASTAPTVQGRPLSNPKTHLHFVALGASSNTMYLGTHYGLFTSTDGGKTWPESKGALDHLMITVLAVSPKDSKAIGVVATPSTSQNFPMGMYFTDNGGQTWELRNPANLPGSAYPYTITAGTDTPGHFYAFYLYAGWYETGDYGKSWNKLPAQSLPEMQAPKLLPFPDDPRHLLIGGEQGLFESKDNGATWRQLDGIKGNVMSLIGSFGKQTTIYAATDEGVYHWVHTEATPQPTLAKLPDEKTITRLATDPAGTFLYGIAGREVWVSHDQGSHWTKTAQFDRTDITSLVVDPANPQQLYVSLFLPPKVMHSSDGGKTWTALTE</sequence>
<dbReference type="CDD" id="cd15482">
    <property type="entry name" value="Sialidase_non-viral"/>
    <property type="match status" value="1"/>
</dbReference>
<proteinExistence type="predicted"/>
<dbReference type="InterPro" id="IPR015943">
    <property type="entry name" value="WD40/YVTN_repeat-like_dom_sf"/>
</dbReference>
<dbReference type="AlphaFoldDB" id="A0A326U2C8"/>
<comment type="caution">
    <text evidence="2">The sequence shown here is derived from an EMBL/GenBank/DDBJ whole genome shotgun (WGS) entry which is preliminary data.</text>
</comment>
<dbReference type="Proteomes" id="UP000248806">
    <property type="component" value="Unassembled WGS sequence"/>
</dbReference>
<dbReference type="PANTHER" id="PTHR43739:SF5">
    <property type="entry name" value="EXO-ALPHA-SIALIDASE"/>
    <property type="match status" value="1"/>
</dbReference>
<dbReference type="RefSeq" id="WP_111324787.1">
    <property type="nucleotide sequence ID" value="NZ_BIFX01000001.1"/>
</dbReference>
<dbReference type="InterPro" id="IPR036278">
    <property type="entry name" value="Sialidase_sf"/>
</dbReference>
<dbReference type="OrthoDB" id="144482at2"/>
<evidence type="ECO:0000313" key="3">
    <source>
        <dbReference type="Proteomes" id="UP000248806"/>
    </source>
</evidence>
<name>A0A326U2C8_THEHA</name>
<protein>
    <submittedName>
        <fullName evidence="2">Photosystem II stability/assembly factor-like uncharacterized protein</fullName>
    </submittedName>
</protein>
<dbReference type="SUPFAM" id="SSF50939">
    <property type="entry name" value="Sialidases"/>
    <property type="match status" value="1"/>
</dbReference>
<dbReference type="InterPro" id="IPR002860">
    <property type="entry name" value="BNR_rpt"/>
</dbReference>
<keyword evidence="1" id="KW-0812">Transmembrane</keyword>
<accession>A0A326U2C8</accession>
<organism evidence="2 3">
    <name type="scientific">Thermosporothrix hazakensis</name>
    <dbReference type="NCBI Taxonomy" id="644383"/>
    <lineage>
        <taxon>Bacteria</taxon>
        <taxon>Bacillati</taxon>
        <taxon>Chloroflexota</taxon>
        <taxon>Ktedonobacteria</taxon>
        <taxon>Ktedonobacterales</taxon>
        <taxon>Thermosporotrichaceae</taxon>
        <taxon>Thermosporothrix</taxon>
    </lineage>
</organism>
<dbReference type="InterPro" id="IPR052025">
    <property type="entry name" value="Xyloglucanase_GH74"/>
</dbReference>
<dbReference type="PANTHER" id="PTHR43739">
    <property type="entry name" value="XYLOGLUCANASE (EUROFUNG)"/>
    <property type="match status" value="1"/>
</dbReference>
<dbReference type="Gene3D" id="2.130.10.10">
    <property type="entry name" value="YVTN repeat-like/Quinoprotein amine dehydrogenase"/>
    <property type="match status" value="3"/>
</dbReference>
<reference evidence="2 3" key="1">
    <citation type="submission" date="2018-06" db="EMBL/GenBank/DDBJ databases">
        <title>Genomic Encyclopedia of Archaeal and Bacterial Type Strains, Phase II (KMG-II): from individual species to whole genera.</title>
        <authorList>
            <person name="Goeker M."/>
        </authorList>
    </citation>
    <scope>NUCLEOTIDE SEQUENCE [LARGE SCALE GENOMIC DNA]</scope>
    <source>
        <strain evidence="2 3">ATCC BAA-1881</strain>
    </source>
</reference>
<evidence type="ECO:0000256" key="1">
    <source>
        <dbReference type="SAM" id="Phobius"/>
    </source>
</evidence>
<feature type="transmembrane region" description="Helical" evidence="1">
    <location>
        <begin position="26"/>
        <end position="46"/>
    </location>
</feature>
<gene>
    <name evidence="2" type="ORF">EI42_04465</name>
</gene>
<keyword evidence="3" id="KW-1185">Reference proteome</keyword>
<keyword evidence="1" id="KW-1133">Transmembrane helix</keyword>
<dbReference type="Pfam" id="PF02012">
    <property type="entry name" value="BNR"/>
    <property type="match status" value="1"/>
</dbReference>